<feature type="repeat" description="WD" evidence="6">
    <location>
        <begin position="132"/>
        <end position="164"/>
    </location>
</feature>
<dbReference type="Proteomes" id="UP000800200">
    <property type="component" value="Unassembled WGS sequence"/>
</dbReference>
<evidence type="ECO:0000256" key="3">
    <source>
        <dbReference type="ARBA" id="ARBA00038415"/>
    </source>
</evidence>
<comment type="function">
    <text evidence="5">Involved in mitochondrial fission. Acts as an adapter protein required to form mitochondrial fission complexes. Formation of these complexes is required to promote constriction and fission of the mitochondrial compartment at a late step in mitochondrial division.</text>
</comment>
<dbReference type="SUPFAM" id="SSF50978">
    <property type="entry name" value="WD40 repeat-like"/>
    <property type="match status" value="1"/>
</dbReference>
<dbReference type="InterPro" id="IPR019775">
    <property type="entry name" value="WD40_repeat_CS"/>
</dbReference>
<feature type="repeat" description="WD" evidence="6">
    <location>
        <begin position="7"/>
        <end position="48"/>
    </location>
</feature>
<reference evidence="7" key="1">
    <citation type="journal article" date="2020" name="Stud. Mycol.">
        <title>101 Dothideomycetes genomes: a test case for predicting lifestyles and emergence of pathogens.</title>
        <authorList>
            <person name="Haridas S."/>
            <person name="Albert R."/>
            <person name="Binder M."/>
            <person name="Bloem J."/>
            <person name="Labutti K."/>
            <person name="Salamov A."/>
            <person name="Andreopoulos B."/>
            <person name="Baker S."/>
            <person name="Barry K."/>
            <person name="Bills G."/>
            <person name="Bluhm B."/>
            <person name="Cannon C."/>
            <person name="Castanera R."/>
            <person name="Culley D."/>
            <person name="Daum C."/>
            <person name="Ezra D."/>
            <person name="Gonzalez J."/>
            <person name="Henrissat B."/>
            <person name="Kuo A."/>
            <person name="Liang C."/>
            <person name="Lipzen A."/>
            <person name="Lutzoni F."/>
            <person name="Magnuson J."/>
            <person name="Mondo S."/>
            <person name="Nolan M."/>
            <person name="Ohm R."/>
            <person name="Pangilinan J."/>
            <person name="Park H.-J."/>
            <person name="Ramirez L."/>
            <person name="Alfaro M."/>
            <person name="Sun H."/>
            <person name="Tritt A."/>
            <person name="Yoshinaga Y."/>
            <person name="Zwiers L.-H."/>
            <person name="Turgeon B."/>
            <person name="Goodwin S."/>
            <person name="Spatafora J."/>
            <person name="Crous P."/>
            <person name="Grigoriev I."/>
        </authorList>
    </citation>
    <scope>NUCLEOTIDE SEQUENCE</scope>
    <source>
        <strain evidence="7">CBS 207.26</strain>
    </source>
</reference>
<protein>
    <recommendedName>
        <fullName evidence="4">Mitochondrial division protein 1</fullName>
    </recommendedName>
</protein>
<dbReference type="CDD" id="cd00200">
    <property type="entry name" value="WD40"/>
    <property type="match status" value="1"/>
</dbReference>
<dbReference type="PROSITE" id="PS50294">
    <property type="entry name" value="WD_REPEATS_REGION"/>
    <property type="match status" value="4"/>
</dbReference>
<name>A0A6A6DK19_9PEZI</name>
<dbReference type="PRINTS" id="PR00320">
    <property type="entry name" value="GPROTEINBRPT"/>
</dbReference>
<dbReference type="Gene3D" id="2.130.10.10">
    <property type="entry name" value="YVTN repeat-like/Quinoprotein amine dehydrogenase"/>
    <property type="match status" value="2"/>
</dbReference>
<feature type="repeat" description="WD" evidence="6">
    <location>
        <begin position="49"/>
        <end position="90"/>
    </location>
</feature>
<evidence type="ECO:0000313" key="8">
    <source>
        <dbReference type="Proteomes" id="UP000800200"/>
    </source>
</evidence>
<dbReference type="PANTHER" id="PTHR22847">
    <property type="entry name" value="WD40 REPEAT PROTEIN"/>
    <property type="match status" value="1"/>
</dbReference>
<feature type="repeat" description="WD" evidence="6">
    <location>
        <begin position="90"/>
        <end position="131"/>
    </location>
</feature>
<gene>
    <name evidence="7" type="ORF">K469DRAFT_802168</name>
</gene>
<dbReference type="Pfam" id="PF00400">
    <property type="entry name" value="WD40"/>
    <property type="match status" value="4"/>
</dbReference>
<evidence type="ECO:0000313" key="7">
    <source>
        <dbReference type="EMBL" id="KAF2178772.1"/>
    </source>
</evidence>
<dbReference type="PANTHER" id="PTHR22847:SF637">
    <property type="entry name" value="WD REPEAT DOMAIN 5B"/>
    <property type="match status" value="1"/>
</dbReference>
<keyword evidence="2" id="KW-0677">Repeat</keyword>
<dbReference type="PROSITE" id="PS50082">
    <property type="entry name" value="WD_REPEATS_2"/>
    <property type="match status" value="4"/>
</dbReference>
<dbReference type="InterPro" id="IPR001680">
    <property type="entry name" value="WD40_rpt"/>
</dbReference>
<keyword evidence="1 6" id="KW-0853">WD repeat</keyword>
<dbReference type="InterPro" id="IPR036322">
    <property type="entry name" value="WD40_repeat_dom_sf"/>
</dbReference>
<proteinExistence type="inferred from homology"/>
<sequence length="237" mass="25263">NGECLHTLGIGDSVNSVAFSHDSARLASASYDKTIKIWDASSGECLRTLEGHGSSVNSVAFSHDSAGLASASDDKTVKIWNASSGECLHTLGIGDSVNSVAFSHDSARLAPASDDKTVKIWDACSGECLHTLEGHGSSVRSVAFSHDSAWLASASDDKSIKIWNTLACTIGFRFLHATKFLPHKPPAGAWLGLYFISLASSRASLQPQVTVPKAWFSPPVAQSSRQPFSSHYTRRQT</sequence>
<dbReference type="OrthoDB" id="538223at2759"/>
<dbReference type="InterPro" id="IPR020472">
    <property type="entry name" value="WD40_PAC1"/>
</dbReference>
<dbReference type="SMART" id="SM00320">
    <property type="entry name" value="WD40"/>
    <property type="match status" value="4"/>
</dbReference>
<evidence type="ECO:0000256" key="1">
    <source>
        <dbReference type="ARBA" id="ARBA00022574"/>
    </source>
</evidence>
<evidence type="ECO:0000256" key="4">
    <source>
        <dbReference type="ARBA" id="ARBA00039789"/>
    </source>
</evidence>
<evidence type="ECO:0000256" key="6">
    <source>
        <dbReference type="PROSITE-ProRule" id="PRU00221"/>
    </source>
</evidence>
<feature type="non-terminal residue" evidence="7">
    <location>
        <position position="1"/>
    </location>
</feature>
<evidence type="ECO:0000256" key="2">
    <source>
        <dbReference type="ARBA" id="ARBA00022737"/>
    </source>
</evidence>
<dbReference type="InterPro" id="IPR015943">
    <property type="entry name" value="WD40/YVTN_repeat-like_dom_sf"/>
</dbReference>
<comment type="similarity">
    <text evidence="3">Belongs to the WD repeat MDV1/CAF4 family.</text>
</comment>
<dbReference type="GO" id="GO:1990234">
    <property type="term" value="C:transferase complex"/>
    <property type="evidence" value="ECO:0007669"/>
    <property type="project" value="UniProtKB-ARBA"/>
</dbReference>
<evidence type="ECO:0000256" key="5">
    <source>
        <dbReference type="ARBA" id="ARBA00043913"/>
    </source>
</evidence>
<dbReference type="AlphaFoldDB" id="A0A6A6DK19"/>
<dbReference type="EMBL" id="ML994672">
    <property type="protein sequence ID" value="KAF2178772.1"/>
    <property type="molecule type" value="Genomic_DNA"/>
</dbReference>
<organism evidence="7 8">
    <name type="scientific">Zopfia rhizophila CBS 207.26</name>
    <dbReference type="NCBI Taxonomy" id="1314779"/>
    <lineage>
        <taxon>Eukaryota</taxon>
        <taxon>Fungi</taxon>
        <taxon>Dikarya</taxon>
        <taxon>Ascomycota</taxon>
        <taxon>Pezizomycotina</taxon>
        <taxon>Dothideomycetes</taxon>
        <taxon>Dothideomycetes incertae sedis</taxon>
        <taxon>Zopfiaceae</taxon>
        <taxon>Zopfia</taxon>
    </lineage>
</organism>
<keyword evidence="8" id="KW-1185">Reference proteome</keyword>
<accession>A0A6A6DK19</accession>
<dbReference type="PROSITE" id="PS00678">
    <property type="entry name" value="WD_REPEATS_1"/>
    <property type="match status" value="2"/>
</dbReference>
<dbReference type="GO" id="GO:0005634">
    <property type="term" value="C:nucleus"/>
    <property type="evidence" value="ECO:0007669"/>
    <property type="project" value="TreeGrafter"/>
</dbReference>